<keyword evidence="4 8" id="KW-1003">Cell membrane</keyword>
<dbReference type="PANTHER" id="PTHR36488">
    <property type="entry name" value="CASP-LIKE PROTEIN 1U1"/>
    <property type="match status" value="1"/>
</dbReference>
<evidence type="ECO:0000313" key="11">
    <source>
        <dbReference type="Proteomes" id="UP001642360"/>
    </source>
</evidence>
<keyword evidence="7 8" id="KW-0472">Membrane</keyword>
<proteinExistence type="inferred from homology"/>
<feature type="transmembrane region" description="Helical" evidence="8">
    <location>
        <begin position="43"/>
        <end position="68"/>
    </location>
</feature>
<gene>
    <name evidence="10" type="ORF">ILEXP_LOCUS44959</name>
</gene>
<keyword evidence="6 8" id="KW-1133">Transmembrane helix</keyword>
<dbReference type="Proteomes" id="UP001642360">
    <property type="component" value="Unassembled WGS sequence"/>
</dbReference>
<feature type="transmembrane region" description="Helical" evidence="8">
    <location>
        <begin position="170"/>
        <end position="188"/>
    </location>
</feature>
<evidence type="ECO:0000256" key="5">
    <source>
        <dbReference type="ARBA" id="ARBA00022692"/>
    </source>
</evidence>
<feature type="transmembrane region" description="Helical" evidence="8">
    <location>
        <begin position="80"/>
        <end position="103"/>
    </location>
</feature>
<dbReference type="PANTHER" id="PTHR36488:SF8">
    <property type="entry name" value="CASP-LIKE PROTEIN 1U1"/>
    <property type="match status" value="1"/>
</dbReference>
<dbReference type="InterPro" id="IPR006702">
    <property type="entry name" value="CASP_dom"/>
</dbReference>
<organism evidence="10 11">
    <name type="scientific">Ilex paraguariensis</name>
    <name type="common">yerba mate</name>
    <dbReference type="NCBI Taxonomy" id="185542"/>
    <lineage>
        <taxon>Eukaryota</taxon>
        <taxon>Viridiplantae</taxon>
        <taxon>Streptophyta</taxon>
        <taxon>Embryophyta</taxon>
        <taxon>Tracheophyta</taxon>
        <taxon>Spermatophyta</taxon>
        <taxon>Magnoliopsida</taxon>
        <taxon>eudicotyledons</taxon>
        <taxon>Gunneridae</taxon>
        <taxon>Pentapetalae</taxon>
        <taxon>asterids</taxon>
        <taxon>campanulids</taxon>
        <taxon>Aquifoliales</taxon>
        <taxon>Aquifoliaceae</taxon>
        <taxon>Ilex</taxon>
    </lineage>
</organism>
<comment type="similarity">
    <text evidence="2 8">Belongs to the Casparian strip membrane proteins (CASP) family.</text>
</comment>
<keyword evidence="5 8" id="KW-0812">Transmembrane</keyword>
<evidence type="ECO:0000256" key="8">
    <source>
        <dbReference type="RuleBase" id="RU361233"/>
    </source>
</evidence>
<dbReference type="EMBL" id="CAUOFW020006547">
    <property type="protein sequence ID" value="CAK9175164.1"/>
    <property type="molecule type" value="Genomic_DNA"/>
</dbReference>
<evidence type="ECO:0000256" key="2">
    <source>
        <dbReference type="ARBA" id="ARBA00007651"/>
    </source>
</evidence>
<keyword evidence="11" id="KW-1185">Reference proteome</keyword>
<evidence type="ECO:0000256" key="3">
    <source>
        <dbReference type="ARBA" id="ARBA00011489"/>
    </source>
</evidence>
<evidence type="ECO:0000259" key="9">
    <source>
        <dbReference type="Pfam" id="PF04535"/>
    </source>
</evidence>
<feature type="transmembrane region" description="Helical" evidence="8">
    <location>
        <begin position="115"/>
        <end position="141"/>
    </location>
</feature>
<dbReference type="GO" id="GO:0005886">
    <property type="term" value="C:plasma membrane"/>
    <property type="evidence" value="ECO:0007669"/>
    <property type="project" value="UniProtKB-SubCell"/>
</dbReference>
<evidence type="ECO:0000256" key="1">
    <source>
        <dbReference type="ARBA" id="ARBA00004651"/>
    </source>
</evidence>
<feature type="domain" description="Casparian strip membrane protein" evidence="9">
    <location>
        <begin position="35"/>
        <end position="178"/>
    </location>
</feature>
<evidence type="ECO:0000256" key="6">
    <source>
        <dbReference type="ARBA" id="ARBA00022989"/>
    </source>
</evidence>
<accession>A0ABC8U080</accession>
<evidence type="ECO:0000256" key="4">
    <source>
        <dbReference type="ARBA" id="ARBA00022475"/>
    </source>
</evidence>
<evidence type="ECO:0000313" key="10">
    <source>
        <dbReference type="EMBL" id="CAK9175164.1"/>
    </source>
</evidence>
<dbReference type="NCBIfam" id="TIGR01569">
    <property type="entry name" value="A_tha_TIGR01569"/>
    <property type="match status" value="1"/>
</dbReference>
<protein>
    <recommendedName>
        <fullName evidence="8">CASP-like protein</fullName>
    </recommendedName>
</protein>
<sequence length="196" mass="21287">MESEMTKQVSSFTVQVLPAPEPVPKSLSPPPRGFFMAQIGLRILAIAFTLAAICIIVTSAQTVTIFGIDMRASYTYSSAFRFKVGADAVVCACSLLSLIVVCVMNRPKSNTQNYFYTLLHDMVMMVLAISGCAAATAIGYVGRYGQSQTGWIAICDRVGKFCDKVTLSVSLSYLAVFCLLMLTIMDAYKLKSLPTE</sequence>
<dbReference type="InterPro" id="IPR044173">
    <property type="entry name" value="CASPL"/>
</dbReference>
<reference evidence="10 11" key="1">
    <citation type="submission" date="2024-02" db="EMBL/GenBank/DDBJ databases">
        <authorList>
            <person name="Vignale AGUSTIN F."/>
            <person name="Sosa J E."/>
            <person name="Modenutti C."/>
        </authorList>
    </citation>
    <scope>NUCLEOTIDE SEQUENCE [LARGE SCALE GENOMIC DNA]</scope>
</reference>
<dbReference type="InterPro" id="IPR006459">
    <property type="entry name" value="CASP/CASPL"/>
</dbReference>
<comment type="subunit">
    <text evidence="3 8">Homodimer and heterodimers.</text>
</comment>
<comment type="subcellular location">
    <subcellularLocation>
        <location evidence="1 8">Cell membrane</location>
        <topology evidence="1 8">Multi-pass membrane protein</topology>
    </subcellularLocation>
</comment>
<evidence type="ECO:0000256" key="7">
    <source>
        <dbReference type="ARBA" id="ARBA00023136"/>
    </source>
</evidence>
<dbReference type="AlphaFoldDB" id="A0ABC8U080"/>
<name>A0ABC8U080_9AQUA</name>
<comment type="caution">
    <text evidence="10">The sequence shown here is derived from an EMBL/GenBank/DDBJ whole genome shotgun (WGS) entry which is preliminary data.</text>
</comment>
<dbReference type="Pfam" id="PF04535">
    <property type="entry name" value="CASP_dom"/>
    <property type="match status" value="1"/>
</dbReference>